<accession>A0ABZ1TRH5</accession>
<dbReference type="Proteomes" id="UP001432222">
    <property type="component" value="Chromosome"/>
</dbReference>
<evidence type="ECO:0000313" key="2">
    <source>
        <dbReference type="EMBL" id="WUQ81596.1"/>
    </source>
</evidence>
<feature type="domain" description="DUF4097" evidence="1">
    <location>
        <begin position="92"/>
        <end position="212"/>
    </location>
</feature>
<protein>
    <submittedName>
        <fullName evidence="2">DUF4097 domain-containing protein</fullName>
    </submittedName>
</protein>
<dbReference type="Pfam" id="PF13349">
    <property type="entry name" value="DUF4097"/>
    <property type="match status" value="1"/>
</dbReference>
<sequence length="223" mass="23170">MLKFDTPAPVTAAVDVPAASVRFVAADRGDTTVEVLPADASESHDVRAAERVRVTCADGLLRITAPEAPHRDPGESGRIQVTVRLPSGSRVQVRAALGELRGVGRLGEVTFEGERGTVDLEESVGAHLTVRSGDIHLGRLSGPARITTRKGDLTVAEATGGAIDLRTGHGDITVTAARGTCATLKATTSYGRIHNTLSNTQDTAARLAVTATTSFGDIAARSL</sequence>
<reference evidence="2" key="1">
    <citation type="submission" date="2022-10" db="EMBL/GenBank/DDBJ databases">
        <title>The complete genomes of actinobacterial strains from the NBC collection.</title>
        <authorList>
            <person name="Joergensen T.S."/>
            <person name="Alvarez Arevalo M."/>
            <person name="Sterndorff E.B."/>
            <person name="Faurdal D."/>
            <person name="Vuksanovic O."/>
            <person name="Mourched A.-S."/>
            <person name="Charusanti P."/>
            <person name="Shaw S."/>
            <person name="Blin K."/>
            <person name="Weber T."/>
        </authorList>
    </citation>
    <scope>NUCLEOTIDE SEQUENCE</scope>
    <source>
        <strain evidence="2">NBC_00222</strain>
    </source>
</reference>
<evidence type="ECO:0000313" key="3">
    <source>
        <dbReference type="Proteomes" id="UP001432222"/>
    </source>
</evidence>
<dbReference type="RefSeq" id="WP_328952672.1">
    <property type="nucleotide sequence ID" value="NZ_CP108110.1"/>
</dbReference>
<organism evidence="2 3">
    <name type="scientific">Kitasatospora purpeofusca</name>
    <dbReference type="NCBI Taxonomy" id="67352"/>
    <lineage>
        <taxon>Bacteria</taxon>
        <taxon>Bacillati</taxon>
        <taxon>Actinomycetota</taxon>
        <taxon>Actinomycetes</taxon>
        <taxon>Kitasatosporales</taxon>
        <taxon>Streptomycetaceae</taxon>
        <taxon>Kitasatospora</taxon>
    </lineage>
</organism>
<dbReference type="EMBL" id="CP108110">
    <property type="protein sequence ID" value="WUQ81596.1"/>
    <property type="molecule type" value="Genomic_DNA"/>
</dbReference>
<proteinExistence type="predicted"/>
<evidence type="ECO:0000259" key="1">
    <source>
        <dbReference type="Pfam" id="PF13349"/>
    </source>
</evidence>
<dbReference type="InterPro" id="IPR025164">
    <property type="entry name" value="Toastrack_DUF4097"/>
</dbReference>
<gene>
    <name evidence="2" type="ORF">OHA16_00630</name>
</gene>
<name>A0ABZ1TRH5_9ACTN</name>
<keyword evidence="3" id="KW-1185">Reference proteome</keyword>